<sequence>MLVHSSRFLVVLTCVVLICTILISTAAWVGSALVADGSPINPAEGDAAEETDFSQTHWSLRPIDFANVPTSTSVAETAAVIDDLLEQEIDRVGLDPNGLADQRTQIRRLHLDLTGLPPSRAQLAEYLADDSERAYENQIDRLLQSKHFGQHFGRYWLDLVRYADTHGLHLDNYREIWPYRDWVIDALNDNMPFDQFATKQIAGDLLPDATDNDRIASGFNRLGLTTNEAGSIYEEVLTRNCVDRTNAFSTVFLGLTMECAACHDHKYDPISQRDYYSLLAYFNSLDGPALDQDLKDPPPVIDVPSAEQEKLLKEFDESIAELRSEMRSPISEVDQDRIAWERSLGGQTKPKQLSLDLVSGQNSITADLPPDAHWQALQISSPFFEIANPTVEVTDDDLGGTWINVPITWTFDDPGQQCRWLGTPSLVAEGPGARVRVTFDKPLDAAELTLQDARPPMPTSMQIGLGDVHVLGPLEIESPSRGYDRSFASQETAFESSEVFRYLDQPYRWQHRDDWKQATPLQVPTIQDRPSVTMVHHAIESPSEQLVDLLIGVDDGYVIYLNGKEIAKVDHAMPRMPLSNRHRLRLVKGPNDLYFKLVNHHGDSKLTYALRSPWIETPDHIAALVQLPRMKRSKSDVEQIQFYFRHVQCEHPRWQILQDLERGLQRSRQQLKDEIPTSLIWKETQTPRRAHILERGFYDEPGELVIRDTPDCLPPMSGDVPANRFGLATWLTSPEHPLTARVAVNRFWQAIFGTGIVKTGEDFGVMGESPSHPALLDFLAADFVRSGWNVKRLIKSIVMTDAYRRDAEISAKTQSIDPHNRWLARGPRIRLDAETLRDQALFLSGQLVDDLGGPSVKPPQPDGLWEAVGYVGSNTAKFQADQGDKIRRRSVYIFWKRTSPPPQLSTFDAPSRDSCTARRDRTNTPMQALVLLNESQFLDAARGLARIEFSSNDQANRLVELFETVTARLPNDQEQTELQHLLDDLLEHYQANPDQAERLVGLPDPDWAAWTMVASTLLNLDEVVNK</sequence>
<dbReference type="PANTHER" id="PTHR35889:SF3">
    <property type="entry name" value="F-BOX DOMAIN-CONTAINING PROTEIN"/>
    <property type="match status" value="1"/>
</dbReference>
<accession>A0A5B1CM40</accession>
<feature type="domain" description="DUF1553" evidence="2">
    <location>
        <begin position="723"/>
        <end position="981"/>
    </location>
</feature>
<dbReference type="InterPro" id="IPR022655">
    <property type="entry name" value="DUF1553"/>
</dbReference>
<dbReference type="Pfam" id="PF07587">
    <property type="entry name" value="PSD1"/>
    <property type="match status" value="1"/>
</dbReference>
<evidence type="ECO:0000259" key="2">
    <source>
        <dbReference type="Pfam" id="PF07587"/>
    </source>
</evidence>
<organism evidence="3 4">
    <name type="scientific">Rubripirellula obstinata</name>
    <dbReference type="NCBI Taxonomy" id="406547"/>
    <lineage>
        <taxon>Bacteria</taxon>
        <taxon>Pseudomonadati</taxon>
        <taxon>Planctomycetota</taxon>
        <taxon>Planctomycetia</taxon>
        <taxon>Pirellulales</taxon>
        <taxon>Pirellulaceae</taxon>
        <taxon>Rubripirellula</taxon>
    </lineage>
</organism>
<evidence type="ECO:0000313" key="4">
    <source>
        <dbReference type="Proteomes" id="UP000322699"/>
    </source>
</evidence>
<keyword evidence="4" id="KW-1185">Reference proteome</keyword>
<name>A0A5B1CM40_9BACT</name>
<dbReference type="Pfam" id="PF07583">
    <property type="entry name" value="PSCyt2"/>
    <property type="match status" value="1"/>
</dbReference>
<evidence type="ECO:0000259" key="1">
    <source>
        <dbReference type="Pfam" id="PF07583"/>
    </source>
</evidence>
<dbReference type="InterPro" id="IPR011444">
    <property type="entry name" value="DUF1549"/>
</dbReference>
<protein>
    <recommendedName>
        <fullName evidence="5">Planctomycete cytochrome C</fullName>
    </recommendedName>
</protein>
<proteinExistence type="predicted"/>
<evidence type="ECO:0000313" key="3">
    <source>
        <dbReference type="EMBL" id="KAA1260965.1"/>
    </source>
</evidence>
<feature type="domain" description="DUF1549" evidence="1">
    <location>
        <begin position="81"/>
        <end position="285"/>
    </location>
</feature>
<dbReference type="PANTHER" id="PTHR35889">
    <property type="entry name" value="CYCLOINULO-OLIGOSACCHARIDE FRUCTANOTRANSFERASE-RELATED"/>
    <property type="match status" value="1"/>
</dbReference>
<dbReference type="EMBL" id="VRLW01000001">
    <property type="protein sequence ID" value="KAA1260965.1"/>
    <property type="molecule type" value="Genomic_DNA"/>
</dbReference>
<dbReference type="AlphaFoldDB" id="A0A5B1CM40"/>
<dbReference type="Proteomes" id="UP000322699">
    <property type="component" value="Unassembled WGS sequence"/>
</dbReference>
<evidence type="ECO:0008006" key="5">
    <source>
        <dbReference type="Google" id="ProtNLM"/>
    </source>
</evidence>
<gene>
    <name evidence="3" type="ORF">LF1_35070</name>
</gene>
<dbReference type="RefSeq" id="WP_068264437.1">
    <property type="nucleotide sequence ID" value="NZ_LWSK01000061.1"/>
</dbReference>
<comment type="caution">
    <text evidence="3">The sequence shown here is derived from an EMBL/GenBank/DDBJ whole genome shotgun (WGS) entry which is preliminary data.</text>
</comment>
<reference evidence="3 4" key="1">
    <citation type="submission" date="2019-08" db="EMBL/GenBank/DDBJ databases">
        <title>Deep-cultivation of Planctomycetes and their phenomic and genomic characterization uncovers novel biology.</title>
        <authorList>
            <person name="Wiegand S."/>
            <person name="Jogler M."/>
            <person name="Boedeker C."/>
            <person name="Pinto D."/>
            <person name="Vollmers J."/>
            <person name="Rivas-Marin E."/>
            <person name="Kohn T."/>
            <person name="Peeters S.H."/>
            <person name="Heuer A."/>
            <person name="Rast P."/>
            <person name="Oberbeckmann S."/>
            <person name="Bunk B."/>
            <person name="Jeske O."/>
            <person name="Meyerdierks A."/>
            <person name="Storesund J.E."/>
            <person name="Kallscheuer N."/>
            <person name="Luecker S."/>
            <person name="Lage O.M."/>
            <person name="Pohl T."/>
            <person name="Merkel B.J."/>
            <person name="Hornburger P."/>
            <person name="Mueller R.-W."/>
            <person name="Bruemmer F."/>
            <person name="Labrenz M."/>
            <person name="Spormann A.M."/>
            <person name="Op Den Camp H."/>
            <person name="Overmann J."/>
            <person name="Amann R."/>
            <person name="Jetten M.S.M."/>
            <person name="Mascher T."/>
            <person name="Medema M.H."/>
            <person name="Devos D.P."/>
            <person name="Kaster A.-K."/>
            <person name="Ovreas L."/>
            <person name="Rohde M."/>
            <person name="Galperin M.Y."/>
            <person name="Jogler C."/>
        </authorList>
    </citation>
    <scope>NUCLEOTIDE SEQUENCE [LARGE SCALE GENOMIC DNA]</scope>
    <source>
        <strain evidence="3 4">LF1</strain>
    </source>
</reference>